<evidence type="ECO:0000256" key="1">
    <source>
        <dbReference type="SAM" id="MobiDB-lite"/>
    </source>
</evidence>
<dbReference type="Proteomes" id="UP000466442">
    <property type="component" value="Unassembled WGS sequence"/>
</dbReference>
<keyword evidence="2" id="KW-1133">Transmembrane helix</keyword>
<reference evidence="4" key="1">
    <citation type="journal article" date="2021" name="Mol. Ecol. Resour.">
        <title>Apolygus lucorum genome provides insights into omnivorousness and mesophyll feeding.</title>
        <authorList>
            <person name="Liu Y."/>
            <person name="Liu H."/>
            <person name="Wang H."/>
            <person name="Huang T."/>
            <person name="Liu B."/>
            <person name="Yang B."/>
            <person name="Yin L."/>
            <person name="Li B."/>
            <person name="Zhang Y."/>
            <person name="Zhang S."/>
            <person name="Jiang F."/>
            <person name="Zhang X."/>
            <person name="Ren Y."/>
            <person name="Wang B."/>
            <person name="Wang S."/>
            <person name="Lu Y."/>
            <person name="Wu K."/>
            <person name="Fan W."/>
            <person name="Wang G."/>
        </authorList>
    </citation>
    <scope>NUCLEOTIDE SEQUENCE</scope>
    <source>
        <strain evidence="4">12Hb</strain>
    </source>
</reference>
<protein>
    <submittedName>
        <fullName evidence="4">Uncharacterized protein</fullName>
    </submittedName>
</protein>
<comment type="caution">
    <text evidence="4">The sequence shown here is derived from an EMBL/GenBank/DDBJ whole genome shotgun (WGS) entry which is preliminary data.</text>
</comment>
<evidence type="ECO:0000313" key="5">
    <source>
        <dbReference type="Proteomes" id="UP000466442"/>
    </source>
</evidence>
<organism evidence="4 5">
    <name type="scientific">Apolygus lucorum</name>
    <name type="common">Small green plant bug</name>
    <name type="synonym">Lygocoris lucorum</name>
    <dbReference type="NCBI Taxonomy" id="248454"/>
    <lineage>
        <taxon>Eukaryota</taxon>
        <taxon>Metazoa</taxon>
        <taxon>Ecdysozoa</taxon>
        <taxon>Arthropoda</taxon>
        <taxon>Hexapoda</taxon>
        <taxon>Insecta</taxon>
        <taxon>Pterygota</taxon>
        <taxon>Neoptera</taxon>
        <taxon>Paraneoptera</taxon>
        <taxon>Hemiptera</taxon>
        <taxon>Heteroptera</taxon>
        <taxon>Panheteroptera</taxon>
        <taxon>Cimicomorpha</taxon>
        <taxon>Miridae</taxon>
        <taxon>Mirini</taxon>
        <taxon>Apolygus</taxon>
    </lineage>
</organism>
<evidence type="ECO:0000313" key="4">
    <source>
        <dbReference type="EMBL" id="KAF6200248.1"/>
    </source>
</evidence>
<dbReference type="OrthoDB" id="6126731at2759"/>
<accession>A0A8S9WVX2</accession>
<proteinExistence type="predicted"/>
<feature type="transmembrane region" description="Helical" evidence="2">
    <location>
        <begin position="1009"/>
        <end position="1034"/>
    </location>
</feature>
<dbReference type="AlphaFoldDB" id="A0A8S9WVX2"/>
<keyword evidence="5" id="KW-1185">Reference proteome</keyword>
<evidence type="ECO:0000256" key="2">
    <source>
        <dbReference type="SAM" id="Phobius"/>
    </source>
</evidence>
<dbReference type="EMBL" id="WIXP02000014">
    <property type="protein sequence ID" value="KAF6200248.1"/>
    <property type="molecule type" value="Genomic_DNA"/>
</dbReference>
<feature type="compositionally biased region" description="Basic and acidic residues" evidence="1">
    <location>
        <begin position="801"/>
        <end position="820"/>
    </location>
</feature>
<gene>
    <name evidence="4" type="ORF">GE061_006551</name>
</gene>
<sequence>MLSLILVMVLVFTLRYIVNCDNDLTSRGEPRMDGYSPVKIGISPTILKVFVKGNMLPEDIEKILELYAKDDKSQNEAEQSKNPVIDYLEKIYSFRNYDLLRPYRSIFRGLKTFGKRDHTTQSSWLKFLRRGKYLTDDYWELNEPEVTKMPYHRLREHARLEKLNLRAKSASTIQPTTLAVANLTNTTQTPYPRKHPHLKSPFEILGRKEYTTPPSLRFCERPCDVLAEEEAQSNKSRAPDLTQKHSVPEEEESAGQESSGDNSDDCYEDVEVFAHKDTTDVINIPFNHHSYESAWKAATAAPPTMHPRPVTTHKNTKPPKLKVYTGTSNPLIWTLPPHPILDKTDNANVISTRLQGGGDTAGNTHQPIAVSNTTVTCTTTEHASENPPRPPFCITRRRKPQKIIVRISSSLGEVPVVIMRDNRTSGVSLSLVNDFILDEKNNLFKKVNHKNTFLTFKSKFNFNQSKVLPEIKISRKTSNRRPVIHQAMLRPQPWMQSPLFAVPPRQYPFQVGPLNPLSRVYGFPETRIVPEAYPEPYIGMRPPLLPLYFGSDGLSAPISPPRRTTINAFHALRNHLDPQEYRKVKREGKLDPILESWPAGVAAILGKKSDSKNVRSGLLSEQKTERFRAMASHYLTCLRNESSSAFGSSAVGCGQPMQQKSCSTISHTGLDLSWLDKEKDNDIFELADDYASTKKSEKKNKNHHLLKLSSASEGDDDIYQDFLHSKHEPARKKDKAHKKHKKHHYKFNQRVNDKFLKWDELPTTKKPHRNRLVFDPFKNLEKTHRHFSFPGTLDDLPLDNTKYDKSEKRGKALHDKPESKKKSKKFYSQDDEEKLEEWLILSEKELAQRKEDLLKNIKKDEYETEESNQKVKLNYPLYNTESELLESVAQNSLQDTTKEKQKSIINDDIFKELVKDNAESKLEIETLMSNKKDSQYRAETANRHMFMGEPSTISEIIGQVKDPQEVIKEKVGGNFIIEKSKLSVVPMMEDSSVVAAVPFTAVERFVWDWQAVALISAVTACLLFFMVVTAYSLLNNSHLKRSKASCYTADMEEMSTRIALMQPTLEPASEGITLKKYPTNPAPTHKS</sequence>
<name>A0A8S9WVX2_APOLU</name>
<evidence type="ECO:0000256" key="3">
    <source>
        <dbReference type="SAM" id="SignalP"/>
    </source>
</evidence>
<keyword evidence="3" id="KW-0732">Signal</keyword>
<feature type="region of interest" description="Disordered" evidence="1">
    <location>
        <begin position="230"/>
        <end position="265"/>
    </location>
</feature>
<feature type="chain" id="PRO_5035796210" evidence="3">
    <location>
        <begin position="21"/>
        <end position="1087"/>
    </location>
</feature>
<keyword evidence="2" id="KW-0812">Transmembrane</keyword>
<feature type="signal peptide" evidence="3">
    <location>
        <begin position="1"/>
        <end position="20"/>
    </location>
</feature>
<feature type="region of interest" description="Disordered" evidence="1">
    <location>
        <begin position="798"/>
        <end position="827"/>
    </location>
</feature>
<keyword evidence="2" id="KW-0472">Membrane</keyword>